<evidence type="ECO:0000256" key="8">
    <source>
        <dbReference type="ARBA" id="ARBA00046534"/>
    </source>
</evidence>
<protein>
    <recommendedName>
        <fullName evidence="10">SOSEKI DIX-like domain-containing protein</fullName>
    </recommendedName>
</protein>
<dbReference type="InterPro" id="IPR021182">
    <property type="entry name" value="SOK_magnoliopsida"/>
</dbReference>
<evidence type="ECO:0000313" key="12">
    <source>
        <dbReference type="Proteomes" id="UP001341840"/>
    </source>
</evidence>
<keyword evidence="6" id="KW-0131">Cell cycle</keyword>
<evidence type="ECO:0000256" key="6">
    <source>
        <dbReference type="ARBA" id="ARBA00023306"/>
    </source>
</evidence>
<evidence type="ECO:0000256" key="4">
    <source>
        <dbReference type="ARBA" id="ARBA00022618"/>
    </source>
</evidence>
<dbReference type="Proteomes" id="UP001341840">
    <property type="component" value="Unassembled WGS sequence"/>
</dbReference>
<keyword evidence="2" id="KW-0217">Developmental protein</keyword>
<dbReference type="PANTHER" id="PTHR31083:SF18">
    <property type="entry name" value="PROTEIN SOSEKI 2"/>
    <property type="match status" value="1"/>
</dbReference>
<keyword evidence="3" id="KW-1003">Cell membrane</keyword>
<keyword evidence="5" id="KW-0472">Membrane</keyword>
<feature type="region of interest" description="Disordered" evidence="9">
    <location>
        <begin position="1"/>
        <end position="22"/>
    </location>
</feature>
<feature type="region of interest" description="Disordered" evidence="9">
    <location>
        <begin position="146"/>
        <end position="294"/>
    </location>
</feature>
<dbReference type="EMBL" id="JASCZI010181249">
    <property type="protein sequence ID" value="MED6179716.1"/>
    <property type="molecule type" value="Genomic_DNA"/>
</dbReference>
<evidence type="ECO:0000313" key="11">
    <source>
        <dbReference type="EMBL" id="MED6179716.1"/>
    </source>
</evidence>
<feature type="compositionally biased region" description="Polar residues" evidence="9">
    <location>
        <begin position="146"/>
        <end position="171"/>
    </location>
</feature>
<feature type="region of interest" description="Disordered" evidence="9">
    <location>
        <begin position="383"/>
        <end position="441"/>
    </location>
</feature>
<accession>A0ABU6W1J6</accession>
<comment type="subunit">
    <text evidence="8">Homodimer. Forms long polymer filaments with other SOKs proteins polymers (e.g. SOK1, SOK2, SOK3 and SOK4) crucial for polar localization and biological activity. Binds to ANGUSTIFOLIA (AN).</text>
</comment>
<feature type="region of interest" description="Disordered" evidence="9">
    <location>
        <begin position="308"/>
        <end position="346"/>
    </location>
</feature>
<comment type="subcellular location">
    <subcellularLocation>
        <location evidence="1">Cell membrane</location>
        <topology evidence="1">Peripheral membrane protein</topology>
        <orientation evidence="1">Cytoplasmic side</orientation>
    </subcellularLocation>
</comment>
<evidence type="ECO:0000256" key="9">
    <source>
        <dbReference type="SAM" id="MobiDB-lite"/>
    </source>
</evidence>
<comment type="caution">
    <text evidence="11">The sequence shown here is derived from an EMBL/GenBank/DDBJ whole genome shotgun (WGS) entry which is preliminary data.</text>
</comment>
<feature type="compositionally biased region" description="Basic and acidic residues" evidence="9">
    <location>
        <begin position="404"/>
        <end position="421"/>
    </location>
</feature>
<keyword evidence="4" id="KW-0132">Cell division</keyword>
<evidence type="ECO:0000256" key="2">
    <source>
        <dbReference type="ARBA" id="ARBA00022473"/>
    </source>
</evidence>
<evidence type="ECO:0000256" key="5">
    <source>
        <dbReference type="ARBA" id="ARBA00023136"/>
    </source>
</evidence>
<evidence type="ECO:0000259" key="10">
    <source>
        <dbReference type="Pfam" id="PF06136"/>
    </source>
</evidence>
<gene>
    <name evidence="11" type="ORF">PIB30_003516</name>
</gene>
<comment type="similarity">
    <text evidence="7">Belongs to the SOSEKI family.</text>
</comment>
<dbReference type="InterPro" id="IPR010369">
    <property type="entry name" value="SOK"/>
</dbReference>
<evidence type="ECO:0000256" key="7">
    <source>
        <dbReference type="ARBA" id="ARBA00024211"/>
    </source>
</evidence>
<feature type="compositionally biased region" description="Basic and acidic residues" evidence="9">
    <location>
        <begin position="172"/>
        <end position="184"/>
    </location>
</feature>
<dbReference type="Pfam" id="PF06136">
    <property type="entry name" value="SOK"/>
    <property type="match status" value="1"/>
</dbReference>
<evidence type="ECO:0000256" key="1">
    <source>
        <dbReference type="ARBA" id="ARBA00004413"/>
    </source>
</evidence>
<feature type="compositionally biased region" description="Basic and acidic residues" evidence="9">
    <location>
        <begin position="246"/>
        <end position="255"/>
    </location>
</feature>
<feature type="compositionally biased region" description="Basic and acidic residues" evidence="9">
    <location>
        <begin position="1"/>
        <end position="18"/>
    </location>
</feature>
<feature type="compositionally biased region" description="Polar residues" evidence="9">
    <location>
        <begin position="212"/>
        <end position="223"/>
    </location>
</feature>
<dbReference type="PANTHER" id="PTHR31083">
    <property type="entry name" value="UPSTREAM OF FLC PROTEIN (DUF966)"/>
    <property type="match status" value="1"/>
</dbReference>
<dbReference type="PIRSF" id="PIRSF031043">
    <property type="entry name" value="UCP031043"/>
    <property type="match status" value="1"/>
</dbReference>
<proteinExistence type="inferred from homology"/>
<sequence length="441" mass="50104">MEVGSHRDNRGRDHRDTTPDLAKMCRIQQQKQKLKPANNTNTTKSKRVHVVYYLSRNGLLEHPHYVEITLFPNDPLRLKDVFERLIALRGSGMPLQYSWSCKRNYKSGYVWCDLALNDIIHPAEGAEYILKGSELVQASSERFQQLHVSSSSNNGKKQSMNPKRKSFNCSPHESEHQHTQKESIEEYEEYEEQVEEEEEFLLVEEREEERTSYTTSSTATPHSRCSRGVSTDDDHQLLLPQKGINKQKEPLERCHPRGSSSSTSTLAEKLNQEAPNKCSKRLEEKTESTAPSRNSVLLQLIACGSSGADFKASNDNNNNEPRRVSNAGSRSACFERGTKKSMSNSSDEVEMIKYVSENPRFGNLVSEDKEYFSGSIVESIKANHTGSDLEPVLKRSNSYNQDRSNIEEKFKEMEEEKREAKGGGAKGKCIPRKKSSKESKK</sequence>
<evidence type="ECO:0000256" key="3">
    <source>
        <dbReference type="ARBA" id="ARBA00022475"/>
    </source>
</evidence>
<name>A0ABU6W1J6_9FABA</name>
<feature type="domain" description="SOSEKI DIX-like" evidence="10">
    <location>
        <begin position="48"/>
        <end position="136"/>
    </location>
</feature>
<dbReference type="InterPro" id="IPR048351">
    <property type="entry name" value="SOK_DIX"/>
</dbReference>
<feature type="compositionally biased region" description="Acidic residues" evidence="9">
    <location>
        <begin position="185"/>
        <end position="207"/>
    </location>
</feature>
<keyword evidence="12" id="KW-1185">Reference proteome</keyword>
<organism evidence="11 12">
    <name type="scientific">Stylosanthes scabra</name>
    <dbReference type="NCBI Taxonomy" id="79078"/>
    <lineage>
        <taxon>Eukaryota</taxon>
        <taxon>Viridiplantae</taxon>
        <taxon>Streptophyta</taxon>
        <taxon>Embryophyta</taxon>
        <taxon>Tracheophyta</taxon>
        <taxon>Spermatophyta</taxon>
        <taxon>Magnoliopsida</taxon>
        <taxon>eudicotyledons</taxon>
        <taxon>Gunneridae</taxon>
        <taxon>Pentapetalae</taxon>
        <taxon>rosids</taxon>
        <taxon>fabids</taxon>
        <taxon>Fabales</taxon>
        <taxon>Fabaceae</taxon>
        <taxon>Papilionoideae</taxon>
        <taxon>50 kb inversion clade</taxon>
        <taxon>dalbergioids sensu lato</taxon>
        <taxon>Dalbergieae</taxon>
        <taxon>Pterocarpus clade</taxon>
        <taxon>Stylosanthes</taxon>
    </lineage>
</organism>
<reference evidence="11 12" key="1">
    <citation type="journal article" date="2023" name="Plants (Basel)">
        <title>Bridging the Gap: Combining Genomics and Transcriptomics Approaches to Understand Stylosanthes scabra, an Orphan Legume from the Brazilian Caatinga.</title>
        <authorList>
            <person name="Ferreira-Neto J.R.C."/>
            <person name="da Silva M.D."/>
            <person name="Binneck E."/>
            <person name="de Melo N.F."/>
            <person name="da Silva R.H."/>
            <person name="de Melo A.L.T.M."/>
            <person name="Pandolfi V."/>
            <person name="Bustamante F.O."/>
            <person name="Brasileiro-Vidal A.C."/>
            <person name="Benko-Iseppon A.M."/>
        </authorList>
    </citation>
    <scope>NUCLEOTIDE SEQUENCE [LARGE SCALE GENOMIC DNA]</scope>
    <source>
        <tissue evidence="11">Leaves</tissue>
    </source>
</reference>